<reference evidence="1" key="1">
    <citation type="submission" date="2020-08" db="EMBL/GenBank/DDBJ databases">
        <title>Multicomponent nature underlies the extraordinary mechanical properties of spider dragline silk.</title>
        <authorList>
            <person name="Kono N."/>
            <person name="Nakamura H."/>
            <person name="Mori M."/>
            <person name="Yoshida Y."/>
            <person name="Ohtoshi R."/>
            <person name="Malay A.D."/>
            <person name="Moran D.A.P."/>
            <person name="Tomita M."/>
            <person name="Numata K."/>
            <person name="Arakawa K."/>
        </authorList>
    </citation>
    <scope>NUCLEOTIDE SEQUENCE</scope>
</reference>
<name>A0A8X6MX26_NEPPI</name>
<gene>
    <name evidence="1" type="ORF">NPIL_112491</name>
</gene>
<dbReference type="EMBL" id="BMAW01051769">
    <property type="protein sequence ID" value="GFS82150.1"/>
    <property type="molecule type" value="Genomic_DNA"/>
</dbReference>
<evidence type="ECO:0000313" key="1">
    <source>
        <dbReference type="EMBL" id="GFS82150.1"/>
    </source>
</evidence>
<dbReference type="Proteomes" id="UP000887013">
    <property type="component" value="Unassembled WGS sequence"/>
</dbReference>
<accession>A0A8X6MX26</accession>
<organism evidence="1 2">
    <name type="scientific">Nephila pilipes</name>
    <name type="common">Giant wood spider</name>
    <name type="synonym">Nephila maculata</name>
    <dbReference type="NCBI Taxonomy" id="299642"/>
    <lineage>
        <taxon>Eukaryota</taxon>
        <taxon>Metazoa</taxon>
        <taxon>Ecdysozoa</taxon>
        <taxon>Arthropoda</taxon>
        <taxon>Chelicerata</taxon>
        <taxon>Arachnida</taxon>
        <taxon>Araneae</taxon>
        <taxon>Araneomorphae</taxon>
        <taxon>Entelegynae</taxon>
        <taxon>Araneoidea</taxon>
        <taxon>Nephilidae</taxon>
        <taxon>Nephila</taxon>
    </lineage>
</organism>
<protein>
    <submittedName>
        <fullName evidence="1">Uncharacterized protein</fullName>
    </submittedName>
</protein>
<sequence>MLNAPRSHIRLRLLERQSNLGFDRQSRDRSHLSSHRQQSIKTMSTMVIVSWAKSSGEVDPIFPKENCEAQSQVTNSLCKPLTLTHPQSTKPSPSTLTGMANGIFVKHVCSTVLVEHLNPKGIPFHYPFQLAFYSDVPPSFNRNGQLDDKLRVAFPFFTSMGVKTRISRALPPRHSIDHFRFFCLV</sequence>
<dbReference type="AlphaFoldDB" id="A0A8X6MX26"/>
<proteinExistence type="predicted"/>
<comment type="caution">
    <text evidence="1">The sequence shown here is derived from an EMBL/GenBank/DDBJ whole genome shotgun (WGS) entry which is preliminary data.</text>
</comment>
<evidence type="ECO:0000313" key="2">
    <source>
        <dbReference type="Proteomes" id="UP000887013"/>
    </source>
</evidence>
<keyword evidence="2" id="KW-1185">Reference proteome</keyword>